<dbReference type="EMBL" id="KZ451982">
    <property type="protein sequence ID" value="PKA54610.1"/>
    <property type="molecule type" value="Genomic_DNA"/>
</dbReference>
<proteinExistence type="predicted"/>
<evidence type="ECO:0000313" key="2">
    <source>
        <dbReference type="Proteomes" id="UP000236161"/>
    </source>
</evidence>
<reference evidence="1 2" key="1">
    <citation type="journal article" date="2017" name="Nature">
        <title>The Apostasia genome and the evolution of orchids.</title>
        <authorList>
            <person name="Zhang G.Q."/>
            <person name="Liu K.W."/>
            <person name="Li Z."/>
            <person name="Lohaus R."/>
            <person name="Hsiao Y.Y."/>
            <person name="Niu S.C."/>
            <person name="Wang J.Y."/>
            <person name="Lin Y.C."/>
            <person name="Xu Q."/>
            <person name="Chen L.J."/>
            <person name="Yoshida K."/>
            <person name="Fujiwara S."/>
            <person name="Wang Z.W."/>
            <person name="Zhang Y.Q."/>
            <person name="Mitsuda N."/>
            <person name="Wang M."/>
            <person name="Liu G.H."/>
            <person name="Pecoraro L."/>
            <person name="Huang H.X."/>
            <person name="Xiao X.J."/>
            <person name="Lin M."/>
            <person name="Wu X.Y."/>
            <person name="Wu W.L."/>
            <person name="Chen Y.Y."/>
            <person name="Chang S.B."/>
            <person name="Sakamoto S."/>
            <person name="Ohme-Takagi M."/>
            <person name="Yagi M."/>
            <person name="Zeng S.J."/>
            <person name="Shen C.Y."/>
            <person name="Yeh C.M."/>
            <person name="Luo Y.B."/>
            <person name="Tsai W.C."/>
            <person name="Van de Peer Y."/>
            <person name="Liu Z.J."/>
        </authorList>
    </citation>
    <scope>NUCLEOTIDE SEQUENCE [LARGE SCALE GENOMIC DNA]</scope>
    <source>
        <strain evidence="2">cv. Shenzhen</strain>
        <tissue evidence="1">Stem</tissue>
    </source>
</reference>
<dbReference type="AlphaFoldDB" id="A0A2I0AGE0"/>
<dbReference type="Proteomes" id="UP000236161">
    <property type="component" value="Unassembled WGS sequence"/>
</dbReference>
<accession>A0A2I0AGE0</accession>
<organism evidence="1 2">
    <name type="scientific">Apostasia shenzhenica</name>
    <dbReference type="NCBI Taxonomy" id="1088818"/>
    <lineage>
        <taxon>Eukaryota</taxon>
        <taxon>Viridiplantae</taxon>
        <taxon>Streptophyta</taxon>
        <taxon>Embryophyta</taxon>
        <taxon>Tracheophyta</taxon>
        <taxon>Spermatophyta</taxon>
        <taxon>Magnoliopsida</taxon>
        <taxon>Liliopsida</taxon>
        <taxon>Asparagales</taxon>
        <taxon>Orchidaceae</taxon>
        <taxon>Apostasioideae</taxon>
        <taxon>Apostasia</taxon>
    </lineage>
</organism>
<keyword evidence="2" id="KW-1185">Reference proteome</keyword>
<sequence length="81" mass="9481">MKQLSSNICARYVNIEHKEKEDHPSNLRARYVNIEHKEKKGHPSKLRARYVNIVDGKMAGWRGVMPRKLRTASIPVRHFDS</sequence>
<gene>
    <name evidence="1" type="ORF">AXF42_Ash000445</name>
</gene>
<evidence type="ECO:0000313" key="1">
    <source>
        <dbReference type="EMBL" id="PKA54610.1"/>
    </source>
</evidence>
<protein>
    <submittedName>
        <fullName evidence="1">Uncharacterized protein</fullName>
    </submittedName>
</protein>
<name>A0A2I0AGE0_9ASPA</name>